<keyword evidence="3" id="KW-1185">Reference proteome</keyword>
<feature type="region of interest" description="Disordered" evidence="1">
    <location>
        <begin position="6"/>
        <end position="28"/>
    </location>
</feature>
<dbReference type="Proteomes" id="UP000736335">
    <property type="component" value="Unassembled WGS sequence"/>
</dbReference>
<reference evidence="2" key="1">
    <citation type="journal article" date="2020" name="Nat. Commun.">
        <title>Large-scale genome sequencing of mycorrhizal fungi provides insights into the early evolution of symbiotic traits.</title>
        <authorList>
            <person name="Miyauchi S."/>
            <person name="Kiss E."/>
            <person name="Kuo A."/>
            <person name="Drula E."/>
            <person name="Kohler A."/>
            <person name="Sanchez-Garcia M."/>
            <person name="Morin E."/>
            <person name="Andreopoulos B."/>
            <person name="Barry K.W."/>
            <person name="Bonito G."/>
            <person name="Buee M."/>
            <person name="Carver A."/>
            <person name="Chen C."/>
            <person name="Cichocki N."/>
            <person name="Clum A."/>
            <person name="Culley D."/>
            <person name="Crous P.W."/>
            <person name="Fauchery L."/>
            <person name="Girlanda M."/>
            <person name="Hayes R.D."/>
            <person name="Keri Z."/>
            <person name="LaButti K."/>
            <person name="Lipzen A."/>
            <person name="Lombard V."/>
            <person name="Magnuson J."/>
            <person name="Maillard F."/>
            <person name="Murat C."/>
            <person name="Nolan M."/>
            <person name="Ohm R.A."/>
            <person name="Pangilinan J."/>
            <person name="Pereira M.F."/>
            <person name="Perotto S."/>
            <person name="Peter M."/>
            <person name="Pfister S."/>
            <person name="Riley R."/>
            <person name="Sitrit Y."/>
            <person name="Stielow J.B."/>
            <person name="Szollosi G."/>
            <person name="Zifcakova L."/>
            <person name="Stursova M."/>
            <person name="Spatafora J.W."/>
            <person name="Tedersoo L."/>
            <person name="Vaario L.M."/>
            <person name="Yamada A."/>
            <person name="Yan M."/>
            <person name="Wang P."/>
            <person name="Xu J."/>
            <person name="Bruns T."/>
            <person name="Baldrian P."/>
            <person name="Vilgalys R."/>
            <person name="Dunand C."/>
            <person name="Henrissat B."/>
            <person name="Grigoriev I.V."/>
            <person name="Hibbett D."/>
            <person name="Nagy L.G."/>
            <person name="Martin F.M."/>
        </authorList>
    </citation>
    <scope>NUCLEOTIDE SEQUENCE</scope>
    <source>
        <strain evidence="2">UH-Tt-Lm1</strain>
    </source>
</reference>
<evidence type="ECO:0000313" key="2">
    <source>
        <dbReference type="EMBL" id="KAF9793446.1"/>
    </source>
</evidence>
<proteinExistence type="predicted"/>
<comment type="caution">
    <text evidence="2">The sequence shown here is derived from an EMBL/GenBank/DDBJ whole genome shotgun (WGS) entry which is preliminary data.</text>
</comment>
<gene>
    <name evidence="2" type="ORF">BJ322DRAFT_1216116</name>
</gene>
<dbReference type="AlphaFoldDB" id="A0A9P6HSG7"/>
<accession>A0A9P6HSG7</accession>
<organism evidence="2 3">
    <name type="scientific">Thelephora terrestris</name>
    <dbReference type="NCBI Taxonomy" id="56493"/>
    <lineage>
        <taxon>Eukaryota</taxon>
        <taxon>Fungi</taxon>
        <taxon>Dikarya</taxon>
        <taxon>Basidiomycota</taxon>
        <taxon>Agaricomycotina</taxon>
        <taxon>Agaricomycetes</taxon>
        <taxon>Thelephorales</taxon>
        <taxon>Thelephoraceae</taxon>
        <taxon>Thelephora</taxon>
    </lineage>
</organism>
<evidence type="ECO:0000313" key="3">
    <source>
        <dbReference type="Proteomes" id="UP000736335"/>
    </source>
</evidence>
<reference evidence="2" key="2">
    <citation type="submission" date="2020-11" db="EMBL/GenBank/DDBJ databases">
        <authorList>
            <consortium name="DOE Joint Genome Institute"/>
            <person name="Kuo A."/>
            <person name="Miyauchi S."/>
            <person name="Kiss E."/>
            <person name="Drula E."/>
            <person name="Kohler A."/>
            <person name="Sanchez-Garcia M."/>
            <person name="Andreopoulos B."/>
            <person name="Barry K.W."/>
            <person name="Bonito G."/>
            <person name="Buee M."/>
            <person name="Carver A."/>
            <person name="Chen C."/>
            <person name="Cichocki N."/>
            <person name="Clum A."/>
            <person name="Culley D."/>
            <person name="Crous P.W."/>
            <person name="Fauchery L."/>
            <person name="Girlanda M."/>
            <person name="Hayes R."/>
            <person name="Keri Z."/>
            <person name="Labutti K."/>
            <person name="Lipzen A."/>
            <person name="Lombard V."/>
            <person name="Magnuson J."/>
            <person name="Maillard F."/>
            <person name="Morin E."/>
            <person name="Murat C."/>
            <person name="Nolan M."/>
            <person name="Ohm R."/>
            <person name="Pangilinan J."/>
            <person name="Pereira M."/>
            <person name="Perotto S."/>
            <person name="Peter M."/>
            <person name="Riley R."/>
            <person name="Sitrit Y."/>
            <person name="Stielow B."/>
            <person name="Szollosi G."/>
            <person name="Zifcakova L."/>
            <person name="Stursova M."/>
            <person name="Spatafora J.W."/>
            <person name="Tedersoo L."/>
            <person name="Vaario L.-M."/>
            <person name="Yamada A."/>
            <person name="Yan M."/>
            <person name="Wang P."/>
            <person name="Xu J."/>
            <person name="Bruns T."/>
            <person name="Baldrian P."/>
            <person name="Vilgalys R."/>
            <person name="Henrissat B."/>
            <person name="Grigoriev I.V."/>
            <person name="Hibbett D."/>
            <person name="Nagy L.G."/>
            <person name="Martin F.M."/>
        </authorList>
    </citation>
    <scope>NUCLEOTIDE SEQUENCE</scope>
    <source>
        <strain evidence="2">UH-Tt-Lm1</strain>
    </source>
</reference>
<name>A0A9P6HSG7_9AGAM</name>
<protein>
    <submittedName>
        <fullName evidence="2">Uncharacterized protein</fullName>
    </submittedName>
</protein>
<dbReference type="EMBL" id="WIUZ02000001">
    <property type="protein sequence ID" value="KAF9793446.1"/>
    <property type="molecule type" value="Genomic_DNA"/>
</dbReference>
<sequence length="215" mass="23638">MYEVIDATGDPGLPRGNPPMGGDHGPRQHRVPSNCFFRVRKDKFGSSDNVVRVRALAIPCALNSGAKSGGARFLNEAKVVKAPPLLLVGLLLDGAHRQGPSTGYSHPFNQAQFDQLTALRVVFRSSVCCKACFGDRELVGTMPPGFPLITFAHSSLQRRPEPVVDRWWARMVQGVDGTIGTCRSRGVWTPTHLGPILPRECNRRNDHLDSNQFQE</sequence>
<evidence type="ECO:0000256" key="1">
    <source>
        <dbReference type="SAM" id="MobiDB-lite"/>
    </source>
</evidence>